<keyword evidence="1" id="KW-0812">Transmembrane</keyword>
<gene>
    <name evidence="2" type="ORF">CARN8_7220001</name>
</gene>
<dbReference type="EMBL" id="UOYP01000693">
    <property type="protein sequence ID" value="VAY89639.1"/>
    <property type="molecule type" value="Genomic_DNA"/>
</dbReference>
<keyword evidence="1" id="KW-1133">Transmembrane helix</keyword>
<accession>A0A3P3ZSH7</accession>
<evidence type="ECO:0000313" key="2">
    <source>
        <dbReference type="EMBL" id="VAY89639.1"/>
    </source>
</evidence>
<protein>
    <recommendedName>
        <fullName evidence="3">EF-hand domain-containing protein</fullName>
    </recommendedName>
</protein>
<keyword evidence="1" id="KW-0472">Membrane</keyword>
<feature type="transmembrane region" description="Helical" evidence="1">
    <location>
        <begin position="485"/>
        <end position="513"/>
    </location>
</feature>
<dbReference type="AlphaFoldDB" id="A0A3P3ZSH7"/>
<evidence type="ECO:0008006" key="3">
    <source>
        <dbReference type="Google" id="ProtNLM"/>
    </source>
</evidence>
<feature type="transmembrane region" description="Helical" evidence="1">
    <location>
        <begin position="520"/>
        <end position="539"/>
    </location>
</feature>
<evidence type="ECO:0000256" key="1">
    <source>
        <dbReference type="SAM" id="Phobius"/>
    </source>
</evidence>
<feature type="transmembrane region" description="Helical" evidence="1">
    <location>
        <begin position="596"/>
        <end position="616"/>
    </location>
</feature>
<proteinExistence type="predicted"/>
<reference evidence="2" key="1">
    <citation type="submission" date="2018-10" db="EMBL/GenBank/DDBJ databases">
        <authorList>
            <person name="Plewniak F."/>
        </authorList>
    </citation>
    <scope>NUCLEOTIDE SEQUENCE</scope>
</reference>
<organism evidence="2">
    <name type="scientific">mine drainage metagenome</name>
    <dbReference type="NCBI Taxonomy" id="410659"/>
    <lineage>
        <taxon>unclassified sequences</taxon>
        <taxon>metagenomes</taxon>
        <taxon>ecological metagenomes</taxon>
    </lineage>
</organism>
<sequence length="621" mass="68281">METGMVEVPKVWRFFRAGGFDQVKIETASDLLELKQLNQKLWVALSCPVKGLQFDERTLSLIDTDQDGHVRVPELLAAIDWAADRLIDPEILACPQEGLRLSHLREDEKGCALAEQARRLLADLGKTEFDALTVTDVEQAQTRFMARLRTAWEDACPASLPLGEKTPDGYLILKKVADKLDDYFLRCRILAFEGKQSEELVTEAQHQAVFSSSSVAREVLLEWPLALVDSSGCLPLIEGLNPVWAGAMTSFRTQVVIPLLGERTTLAESEWIQLKDIFSEFADWQGAGPVDTENETVRDLEKLVRLVRDLMLLANNFVSFKAFYTRTGQAIFQAGTLYLDSRSCELCVTVNDTAKHALLANSSNICLVYCDCTRAGQKTTIAAAFTDGDSDQLRVGRNGVFYDAKGQDWDATITRILEQPISLRQAFWSPYKKMVRAISDQFEKFASSRAKAADDKLVSSATLTTKNAAGGTSGVAQQAFDVGKFAGIFAAIGMAVGAIGTALASVAVGLFSLAFWQIPFVLLGVLLLISGPSLLLAWFKLRSRTLGPILDANGWAINARAKINLLFGASLTQLAQLPPNAERTLTDPFAEEDHSAWIYVVWGAVAVMVVAMLWAMRTKSH</sequence>
<name>A0A3P3ZSH7_9ZZZZ</name>